<dbReference type="GeneID" id="110976775"/>
<keyword evidence="4" id="KW-1185">Reference proteome</keyword>
<comment type="similarity">
    <text evidence="1">Belongs to the D-glutamate cyclase family.</text>
</comment>
<dbReference type="Pfam" id="PF14336">
    <property type="entry name" value="GLUCM-like_C"/>
    <property type="match status" value="1"/>
</dbReference>
<protein>
    <submittedName>
        <fullName evidence="5 6">D-glutamate cyclase, mitochondrial-like</fullName>
    </submittedName>
</protein>
<dbReference type="Gene3D" id="3.40.1640.10">
    <property type="entry name" value="PSTPO5379-like"/>
    <property type="match status" value="1"/>
</dbReference>
<dbReference type="OrthoDB" id="10262538at2759"/>
<evidence type="ECO:0000256" key="2">
    <source>
        <dbReference type="ARBA" id="ARBA00023239"/>
    </source>
</evidence>
<dbReference type="PANTHER" id="PTHR32022">
    <property type="entry name" value="D-GLUTAMATE CYCLASE, MITOCHONDRIAL"/>
    <property type="match status" value="1"/>
</dbReference>
<feature type="domain" description="D-glutamate cyclase-like C-terminal" evidence="3">
    <location>
        <begin position="302"/>
        <end position="615"/>
    </location>
</feature>
<evidence type="ECO:0000313" key="4">
    <source>
        <dbReference type="Proteomes" id="UP000694845"/>
    </source>
</evidence>
<accession>A0A8B7XYQ2</accession>
<evidence type="ECO:0000313" key="8">
    <source>
        <dbReference type="RefSeq" id="XP_022086036.1"/>
    </source>
</evidence>
<dbReference type="Proteomes" id="UP000694845">
    <property type="component" value="Unplaced"/>
</dbReference>
<dbReference type="OMA" id="HIGHPGL"/>
<dbReference type="GO" id="GO:0006536">
    <property type="term" value="P:glutamate metabolic process"/>
    <property type="evidence" value="ECO:0007669"/>
    <property type="project" value="TreeGrafter"/>
</dbReference>
<name>A0A8B7XYQ2_ACAPL</name>
<dbReference type="InterPro" id="IPR038021">
    <property type="entry name" value="Putative_hydro-lyase"/>
</dbReference>
<evidence type="ECO:0000313" key="5">
    <source>
        <dbReference type="RefSeq" id="XP_022086033.1"/>
    </source>
</evidence>
<reference evidence="5 6" key="1">
    <citation type="submission" date="2025-04" db="UniProtKB">
        <authorList>
            <consortium name="RefSeq"/>
        </authorList>
    </citation>
    <scope>IDENTIFICATION</scope>
</reference>
<dbReference type="RefSeq" id="XP_022086036.1">
    <property type="nucleotide sequence ID" value="XM_022230344.1"/>
</dbReference>
<evidence type="ECO:0000256" key="1">
    <source>
        <dbReference type="ARBA" id="ARBA00007896"/>
    </source>
</evidence>
<dbReference type="InterPro" id="IPR009906">
    <property type="entry name" value="D-Glu_cyclase"/>
</dbReference>
<evidence type="ECO:0000313" key="7">
    <source>
        <dbReference type="RefSeq" id="XP_022086035.1"/>
    </source>
</evidence>
<evidence type="ECO:0000259" key="3">
    <source>
        <dbReference type="Pfam" id="PF14336"/>
    </source>
</evidence>
<keyword evidence="2" id="KW-0456">Lyase</keyword>
<dbReference type="Gene3D" id="3.90.1640.20">
    <property type="entry name" value="TON_0340"/>
    <property type="match status" value="1"/>
</dbReference>
<dbReference type="GO" id="GO:0047820">
    <property type="term" value="F:D-glutamate cyclase activity"/>
    <property type="evidence" value="ECO:0007669"/>
    <property type="project" value="TreeGrafter"/>
</dbReference>
<dbReference type="RefSeq" id="XP_022086034.1">
    <property type="nucleotide sequence ID" value="XM_022230342.1"/>
</dbReference>
<sequence length="622" mass="68009">MPVPSREDLAQAEPEMARRAFRSGAYFKESTSGMCQGRIQTNMLALEKSLAEDYGKFCAANAGPLPVLFQSEVGQFTAPGLSQTDSDIRTDLATYNIIENGEVTHSVKNIMGFKDFLKDYVFFYQGCSFSFDQALLAASVPLRYLEQNSRISVFRTSVKCHPVGPFKCHMVVSLRPIPRDLVETAVRVTHPLTSYHGAPVHIGDPALIGIADINKPDYLDPMKFQEGDIPVFWACGVTVVESVKSAKPSLAFSHYPGSMYISDTPIQSQDDSPADIKVVTLSEKPYWASVTSQAVVDKIKQLEGFIAEDLGNRQIGNLVVPDDLLKSVLALSHASSVAVTTGFPCFLNNKNPYEDDGPPGAIAIAMMLQALGKKVDLVVDKALYDPLTTVLEALVEQKVLVRSISVVQFPPEGEEDSLETAKKFLLKEGSNTPRYDHLLAIERSGKAEDGGYYTMKAIDVGRLVGGIDWLFLAAADLPTVHTSGIGDGGNELGMGKVRDIVHRDIPRGPTIACSVASDFLLTAGVSNWGGYAVAVGLYLVSVCPIHERYKRRAVGFPPSDEDRQRFRSALPNVEREREMLGILISHEFFDMTGTDVLHVDGLSFEDVHAKKIEQLLSVIGEE</sequence>
<dbReference type="FunFam" id="3.30.2040.10:FF:000001">
    <property type="entry name" value="D-glutamate cyclase, mitochondrial"/>
    <property type="match status" value="1"/>
</dbReference>
<dbReference type="Gene3D" id="3.30.2040.10">
    <property type="entry name" value="PSTPO5379-like domain"/>
    <property type="match status" value="1"/>
</dbReference>
<evidence type="ECO:0000313" key="6">
    <source>
        <dbReference type="RefSeq" id="XP_022086034.1"/>
    </source>
</evidence>
<dbReference type="RefSeq" id="XP_022086033.1">
    <property type="nucleotide sequence ID" value="XM_022230341.1"/>
</dbReference>
<dbReference type="AlphaFoldDB" id="A0A8B7XYQ2"/>
<dbReference type="KEGG" id="aplc:110976775"/>
<dbReference type="InterPro" id="IPR025504">
    <property type="entry name" value="GLUCM_C"/>
</dbReference>
<dbReference type="Pfam" id="PF07286">
    <property type="entry name" value="D-Glu_cyclase"/>
    <property type="match status" value="1"/>
</dbReference>
<dbReference type="RefSeq" id="XP_022086037.1">
    <property type="nucleotide sequence ID" value="XM_022230345.1"/>
</dbReference>
<gene>
    <name evidence="5 6 7 8 9" type="primary">LOC110976775</name>
</gene>
<evidence type="ECO:0000313" key="9">
    <source>
        <dbReference type="RefSeq" id="XP_022086037.1"/>
    </source>
</evidence>
<dbReference type="RefSeq" id="XP_022086035.1">
    <property type="nucleotide sequence ID" value="XM_022230343.1"/>
</dbReference>
<dbReference type="PANTHER" id="PTHR32022:SF10">
    <property type="entry name" value="D-GLUTAMATE CYCLASE, MITOCHONDRIAL"/>
    <property type="match status" value="1"/>
</dbReference>
<proteinExistence type="inferred from homology"/>
<dbReference type="SUPFAM" id="SSF160920">
    <property type="entry name" value="PSTPO5379-like"/>
    <property type="match status" value="1"/>
</dbReference>
<organism evidence="4 5">
    <name type="scientific">Acanthaster planci</name>
    <name type="common">Crown-of-thorns starfish</name>
    <dbReference type="NCBI Taxonomy" id="133434"/>
    <lineage>
        <taxon>Eukaryota</taxon>
        <taxon>Metazoa</taxon>
        <taxon>Echinodermata</taxon>
        <taxon>Eleutherozoa</taxon>
        <taxon>Asterozoa</taxon>
        <taxon>Asteroidea</taxon>
        <taxon>Valvatacea</taxon>
        <taxon>Valvatida</taxon>
        <taxon>Acanthasteridae</taxon>
        <taxon>Acanthaster</taxon>
    </lineage>
</organism>